<sequence length="176" mass="19768">MPNEQTAEVEKPEPQQTATVEGTKVEPDPASKPEPEQEDSTAGDELAKWKKFSRDNEKQSKANYKLYEQSQKELAEANRRVSVLELQRRHPQLTDDVMSLCSETDPDKITEWGEKYAQLNPINAAATPDTPPADDGPSAPTFGDRRDDGGKYRGATRTEEDGRKRAREIIARKRGK</sequence>
<proteinExistence type="predicted"/>
<organism evidence="2 3">
    <name type="scientific">Bifidobacterium tissieri</name>
    <dbReference type="NCBI Taxonomy" id="1630162"/>
    <lineage>
        <taxon>Bacteria</taxon>
        <taxon>Bacillati</taxon>
        <taxon>Actinomycetota</taxon>
        <taxon>Actinomycetes</taxon>
        <taxon>Bifidobacteriales</taxon>
        <taxon>Bifidobacteriaceae</taxon>
        <taxon>Bifidobacterium</taxon>
    </lineage>
</organism>
<protein>
    <submittedName>
        <fullName evidence="2">Uncharacterized protein</fullName>
    </submittedName>
</protein>
<evidence type="ECO:0000313" key="3">
    <source>
        <dbReference type="Proteomes" id="UP000412028"/>
    </source>
</evidence>
<evidence type="ECO:0000256" key="1">
    <source>
        <dbReference type="SAM" id="MobiDB-lite"/>
    </source>
</evidence>
<feature type="compositionally biased region" description="Basic and acidic residues" evidence="1">
    <location>
        <begin position="23"/>
        <end position="35"/>
    </location>
</feature>
<dbReference type="RefSeq" id="WP_150380817.1">
    <property type="nucleotide sequence ID" value="NZ_RZUI01000002.1"/>
</dbReference>
<feature type="compositionally biased region" description="Low complexity" evidence="1">
    <location>
        <begin position="124"/>
        <end position="141"/>
    </location>
</feature>
<accession>A0A5M9ZVK1</accession>
<reference evidence="2 3" key="1">
    <citation type="journal article" date="2019" name="Syst. Appl. Microbiol.">
        <title>Characterization of Bifidobacterium species in feaces of the Egyptian fruit bat: Description of B. vespertilionis sp. nov. and B. rousetti sp. nov.</title>
        <authorList>
            <person name="Modesto M."/>
            <person name="Satti M."/>
            <person name="Watanabe K."/>
            <person name="Puglisi E."/>
            <person name="Morelli L."/>
            <person name="Huang C.-H."/>
            <person name="Liou J.-S."/>
            <person name="Miyashita M."/>
            <person name="Tamura T."/>
            <person name="Saito S."/>
            <person name="Mori K."/>
            <person name="Huang L."/>
            <person name="Sciavilla P."/>
            <person name="Sandri C."/>
            <person name="Spiezio C."/>
            <person name="Vitali F."/>
            <person name="Cavalieri D."/>
            <person name="Perpetuini G."/>
            <person name="Tofalo R."/>
            <person name="Bonetti A."/>
            <person name="Arita M."/>
            <person name="Mattarelli P."/>
        </authorList>
    </citation>
    <scope>NUCLEOTIDE SEQUENCE [LARGE SCALE GENOMIC DNA]</scope>
    <source>
        <strain evidence="2 3">RST7</strain>
    </source>
</reference>
<dbReference type="Proteomes" id="UP000412028">
    <property type="component" value="Unassembled WGS sequence"/>
</dbReference>
<feature type="region of interest" description="Disordered" evidence="1">
    <location>
        <begin position="123"/>
        <end position="176"/>
    </location>
</feature>
<name>A0A5M9ZVK1_9BIFI</name>
<feature type="compositionally biased region" description="Basic and acidic residues" evidence="1">
    <location>
        <begin position="45"/>
        <end position="60"/>
    </location>
</feature>
<dbReference type="OrthoDB" id="10019466at2"/>
<evidence type="ECO:0000313" key="2">
    <source>
        <dbReference type="EMBL" id="KAA8831644.1"/>
    </source>
</evidence>
<dbReference type="AlphaFoldDB" id="A0A5M9ZVK1"/>
<feature type="compositionally biased region" description="Basic and acidic residues" evidence="1">
    <location>
        <begin position="143"/>
        <end position="176"/>
    </location>
</feature>
<feature type="region of interest" description="Disordered" evidence="1">
    <location>
        <begin position="1"/>
        <end position="64"/>
    </location>
</feature>
<comment type="caution">
    <text evidence="2">The sequence shown here is derived from an EMBL/GenBank/DDBJ whole genome shotgun (WGS) entry which is preliminary data.</text>
</comment>
<dbReference type="EMBL" id="RZUI01000002">
    <property type="protein sequence ID" value="KAA8831644.1"/>
    <property type="molecule type" value="Genomic_DNA"/>
</dbReference>
<gene>
    <name evidence="2" type="ORF">EMO89_02665</name>
</gene>